<name>A0A8S5M9U9_9CAUD</name>
<proteinExistence type="predicted"/>
<sequence length="271" mass="30001">MKAREHYSGDSDGLSDPEVLVGLIRVINPDYVDPGKGNLKGTANNYKACKTSSSTYLPFDDEQVISAFDTEVKTNYQPVLNRMIAFVNDFLDIGETVHKDVNLVRALVDLIQQDQTIKTDDEFYIGANGEKKKKAALGDLKKVCLPSFLVGVWHYVVVNRRDNAVGKKTYDVWCPSNGRAPRKYTAHLGEGLLDGLMTYTVDTKETITAEVVDEPIEDDTSDAVGQDTPPATQQMVNNNPTFFNINISGGNNSFYQHVDKLTINNGGKQDE</sequence>
<protein>
    <submittedName>
        <fullName evidence="1">Uncharacterized protein</fullName>
    </submittedName>
</protein>
<accession>A0A8S5M9U9</accession>
<reference evidence="1" key="1">
    <citation type="journal article" date="2021" name="Proc. Natl. Acad. Sci. U.S.A.">
        <title>A Catalog of Tens of Thousands of Viruses from Human Metagenomes Reveals Hidden Associations with Chronic Diseases.</title>
        <authorList>
            <person name="Tisza M.J."/>
            <person name="Buck C.B."/>
        </authorList>
    </citation>
    <scope>NUCLEOTIDE SEQUENCE</scope>
    <source>
        <strain evidence="1">Cte421</strain>
    </source>
</reference>
<dbReference type="EMBL" id="BK014854">
    <property type="protein sequence ID" value="DAD78944.1"/>
    <property type="molecule type" value="Genomic_DNA"/>
</dbReference>
<evidence type="ECO:0000313" key="1">
    <source>
        <dbReference type="EMBL" id="DAD78944.1"/>
    </source>
</evidence>
<organism evidence="1">
    <name type="scientific">Siphoviridae sp. cte421</name>
    <dbReference type="NCBI Taxonomy" id="2826402"/>
    <lineage>
        <taxon>Viruses</taxon>
        <taxon>Duplodnaviria</taxon>
        <taxon>Heunggongvirae</taxon>
        <taxon>Uroviricota</taxon>
        <taxon>Caudoviricetes</taxon>
    </lineage>
</organism>